<dbReference type="Proteomes" id="UP000183287">
    <property type="component" value="Unassembled WGS sequence"/>
</dbReference>
<organism evidence="1 2">
    <name type="scientific">Nitrosomonas communis</name>
    <dbReference type="NCBI Taxonomy" id="44574"/>
    <lineage>
        <taxon>Bacteria</taxon>
        <taxon>Pseudomonadati</taxon>
        <taxon>Pseudomonadota</taxon>
        <taxon>Betaproteobacteria</taxon>
        <taxon>Nitrosomonadales</taxon>
        <taxon>Nitrosomonadaceae</taxon>
        <taxon>Nitrosomonas</taxon>
    </lineage>
</organism>
<evidence type="ECO:0000313" key="2">
    <source>
        <dbReference type="Proteomes" id="UP000183287"/>
    </source>
</evidence>
<protein>
    <recommendedName>
        <fullName evidence="3">Transposase IS116/IS110/IS902 family protein</fullName>
    </recommendedName>
</protein>
<accession>A0A1I4W980</accession>
<gene>
    <name evidence="1" type="ORF">SAMN05421863_11039</name>
</gene>
<evidence type="ECO:0000313" key="1">
    <source>
        <dbReference type="EMBL" id="SFN10334.1"/>
    </source>
</evidence>
<dbReference type="RefSeq" id="WP_074907157.1">
    <property type="nucleotide sequence ID" value="NZ_FOUB01000103.1"/>
</dbReference>
<proteinExistence type="predicted"/>
<dbReference type="AlphaFoldDB" id="A0A1I4W980"/>
<name>A0A1I4W980_9PROT</name>
<reference evidence="2" key="1">
    <citation type="submission" date="2016-10" db="EMBL/GenBank/DDBJ databases">
        <authorList>
            <person name="Varghese N."/>
            <person name="Submissions S."/>
        </authorList>
    </citation>
    <scope>NUCLEOTIDE SEQUENCE [LARGE SCALE GENOMIC DNA]</scope>
    <source>
        <strain evidence="2">Nm44</strain>
    </source>
</reference>
<sequence>MTGEANNLWFLYFLTSRAKAAMVVTVARHIACVLSSREYYGKKRAEGKKHNQAIRALGSHLVRVIWSMTKQGRKCEIR</sequence>
<dbReference type="EMBL" id="FOUB01000103">
    <property type="protein sequence ID" value="SFN10334.1"/>
    <property type="molecule type" value="Genomic_DNA"/>
</dbReference>
<keyword evidence="2" id="KW-1185">Reference proteome</keyword>
<evidence type="ECO:0008006" key="3">
    <source>
        <dbReference type="Google" id="ProtNLM"/>
    </source>
</evidence>